<dbReference type="Pfam" id="PF00589">
    <property type="entry name" value="Phage_integrase"/>
    <property type="match status" value="1"/>
</dbReference>
<keyword evidence="4" id="KW-0233">DNA recombination</keyword>
<name>A0A1H9GD36_9GAMM</name>
<dbReference type="EMBL" id="FOGB01000004">
    <property type="protein sequence ID" value="SEQ47923.1"/>
    <property type="molecule type" value="Genomic_DNA"/>
</dbReference>
<dbReference type="InterPro" id="IPR050090">
    <property type="entry name" value="Tyrosine_recombinase_XerCD"/>
</dbReference>
<accession>A0A1H9GD36</accession>
<evidence type="ECO:0000256" key="3">
    <source>
        <dbReference type="ARBA" id="ARBA00023125"/>
    </source>
</evidence>
<sequence length="371" mass="42560">MATITARTRKDGSVAFLVQIRIRRKGVIIYHESETFDQRKKAERWAKRREAFIDEVGVDSLSGDLTLGQACARYVDEVSVLPRGIGRSKLSALKYMQRQAPLADLPLIGHTSAQLMDWLRWRVAKGASPATAAQDAIYLKQVLEYARSAWGKGVDLLQLEDARRLGSKYGLIGRAEAVDRRPELDELSRLLAYFDREVSGPGAYARTNRTTPMVDLVMFQVFSARRVAETCRIEWADLDYDNQRVLVRDMKHPRKKQGNHKWVSLPARAWAVVMAQPRVDDRIFPYNPRSVSTFFQRACQHQDVGVKGLRLHDLRHEGTSHYFELGWDITRVAMVTGHGSWDNLKRYTHLVKSEPFDKYAGWEWLARFGVE</sequence>
<dbReference type="GO" id="GO:0003677">
    <property type="term" value="F:DNA binding"/>
    <property type="evidence" value="ECO:0007669"/>
    <property type="project" value="UniProtKB-KW"/>
</dbReference>
<evidence type="ECO:0000313" key="7">
    <source>
        <dbReference type="Proteomes" id="UP000198749"/>
    </source>
</evidence>
<comment type="similarity">
    <text evidence="1">Belongs to the 'phage' integrase family.</text>
</comment>
<evidence type="ECO:0000256" key="4">
    <source>
        <dbReference type="ARBA" id="ARBA00023172"/>
    </source>
</evidence>
<dbReference type="PANTHER" id="PTHR30349:SF41">
    <property type="entry name" value="INTEGRASE_RECOMBINASE PROTEIN MJ0367-RELATED"/>
    <property type="match status" value="1"/>
</dbReference>
<proteinExistence type="inferred from homology"/>
<dbReference type="STRING" id="355243.SAMN03080615_01611"/>
<dbReference type="InterPro" id="IPR013762">
    <property type="entry name" value="Integrase-like_cat_sf"/>
</dbReference>
<keyword evidence="3" id="KW-0238">DNA-binding</keyword>
<dbReference type="InterPro" id="IPR002104">
    <property type="entry name" value="Integrase_catalytic"/>
</dbReference>
<dbReference type="PANTHER" id="PTHR30349">
    <property type="entry name" value="PHAGE INTEGRASE-RELATED"/>
    <property type="match status" value="1"/>
</dbReference>
<dbReference type="InterPro" id="IPR011010">
    <property type="entry name" value="DNA_brk_join_enz"/>
</dbReference>
<dbReference type="Gene3D" id="1.10.443.10">
    <property type="entry name" value="Intergrase catalytic core"/>
    <property type="match status" value="1"/>
</dbReference>
<dbReference type="GO" id="GO:0006310">
    <property type="term" value="P:DNA recombination"/>
    <property type="evidence" value="ECO:0007669"/>
    <property type="project" value="UniProtKB-KW"/>
</dbReference>
<keyword evidence="2" id="KW-0229">DNA integration</keyword>
<dbReference type="GO" id="GO:0015074">
    <property type="term" value="P:DNA integration"/>
    <property type="evidence" value="ECO:0007669"/>
    <property type="project" value="UniProtKB-KW"/>
</dbReference>
<keyword evidence="7" id="KW-1185">Reference proteome</keyword>
<evidence type="ECO:0000259" key="5">
    <source>
        <dbReference type="PROSITE" id="PS51898"/>
    </source>
</evidence>
<organism evidence="6 7">
    <name type="scientific">Amphritea atlantica</name>
    <dbReference type="NCBI Taxonomy" id="355243"/>
    <lineage>
        <taxon>Bacteria</taxon>
        <taxon>Pseudomonadati</taxon>
        <taxon>Pseudomonadota</taxon>
        <taxon>Gammaproteobacteria</taxon>
        <taxon>Oceanospirillales</taxon>
        <taxon>Oceanospirillaceae</taxon>
        <taxon>Amphritea</taxon>
    </lineage>
</organism>
<dbReference type="AlphaFoldDB" id="A0A1H9GD36"/>
<dbReference type="PROSITE" id="PS51898">
    <property type="entry name" value="TYR_RECOMBINASE"/>
    <property type="match status" value="1"/>
</dbReference>
<evidence type="ECO:0000256" key="2">
    <source>
        <dbReference type="ARBA" id="ARBA00022908"/>
    </source>
</evidence>
<evidence type="ECO:0000256" key="1">
    <source>
        <dbReference type="ARBA" id="ARBA00008857"/>
    </source>
</evidence>
<evidence type="ECO:0000313" key="6">
    <source>
        <dbReference type="EMBL" id="SEQ47923.1"/>
    </source>
</evidence>
<dbReference type="RefSeq" id="WP_175483471.1">
    <property type="nucleotide sequence ID" value="NZ_AP025284.1"/>
</dbReference>
<gene>
    <name evidence="6" type="ORF">SAMN03080615_01611</name>
</gene>
<dbReference type="SUPFAM" id="SSF56349">
    <property type="entry name" value="DNA breaking-rejoining enzymes"/>
    <property type="match status" value="1"/>
</dbReference>
<feature type="domain" description="Tyr recombinase" evidence="5">
    <location>
        <begin position="177"/>
        <end position="360"/>
    </location>
</feature>
<dbReference type="Proteomes" id="UP000198749">
    <property type="component" value="Unassembled WGS sequence"/>
</dbReference>
<reference evidence="7" key="1">
    <citation type="submission" date="2016-10" db="EMBL/GenBank/DDBJ databases">
        <authorList>
            <person name="Varghese N."/>
            <person name="Submissions S."/>
        </authorList>
    </citation>
    <scope>NUCLEOTIDE SEQUENCE [LARGE SCALE GENOMIC DNA]</scope>
    <source>
        <strain evidence="7">DSM 18887</strain>
    </source>
</reference>
<protein>
    <submittedName>
        <fullName evidence="6">Phage integrase family protein</fullName>
    </submittedName>
</protein>